<accession>A0ABS0HV37</accession>
<reference evidence="2 3" key="1">
    <citation type="submission" date="2020-11" db="EMBL/GenBank/DDBJ databases">
        <authorList>
            <person name="Kim M.K."/>
        </authorList>
    </citation>
    <scope>NUCLEOTIDE SEQUENCE [LARGE SCALE GENOMIC DNA]</scope>
    <source>
        <strain evidence="2 3">BT290</strain>
    </source>
</reference>
<dbReference type="EMBL" id="JADQDN010000006">
    <property type="protein sequence ID" value="MBF9197015.1"/>
    <property type="molecule type" value="Genomic_DNA"/>
</dbReference>
<dbReference type="RefSeq" id="WP_196264384.1">
    <property type="nucleotide sequence ID" value="NZ_JADQDN010000006.1"/>
</dbReference>
<dbReference type="Proteomes" id="UP000611708">
    <property type="component" value="Unassembled WGS sequence"/>
</dbReference>
<evidence type="ECO:0000313" key="2">
    <source>
        <dbReference type="EMBL" id="MBF9197015.1"/>
    </source>
</evidence>
<dbReference type="Pfam" id="PF21834">
    <property type="entry name" value="DUF6894"/>
    <property type="match status" value="1"/>
</dbReference>
<proteinExistence type="predicted"/>
<keyword evidence="3" id="KW-1185">Reference proteome</keyword>
<organism evidence="2 3">
    <name type="scientific">Microvirga terrestris</name>
    <dbReference type="NCBI Taxonomy" id="2791024"/>
    <lineage>
        <taxon>Bacteria</taxon>
        <taxon>Pseudomonadati</taxon>
        <taxon>Pseudomonadota</taxon>
        <taxon>Alphaproteobacteria</taxon>
        <taxon>Hyphomicrobiales</taxon>
        <taxon>Methylobacteriaceae</taxon>
        <taxon>Microvirga</taxon>
    </lineage>
</organism>
<gene>
    <name evidence="2" type="ORF">I2H36_13275</name>
</gene>
<protein>
    <recommendedName>
        <fullName evidence="1">DUF6894 domain-containing protein</fullName>
    </recommendedName>
</protein>
<comment type="caution">
    <text evidence="2">The sequence shown here is derived from an EMBL/GenBank/DDBJ whole genome shotgun (WGS) entry which is preliminary data.</text>
</comment>
<sequence>MARFFFDTYDGNRLIPDTEGIELQSAEMAKIEAQKALPDLARDALPDGTQKTFIVSVRDETGQVILRAALSLIVETAPQNRV</sequence>
<evidence type="ECO:0000259" key="1">
    <source>
        <dbReference type="Pfam" id="PF21834"/>
    </source>
</evidence>
<feature type="domain" description="DUF6894" evidence="1">
    <location>
        <begin position="3"/>
        <end position="70"/>
    </location>
</feature>
<dbReference type="InterPro" id="IPR054189">
    <property type="entry name" value="DUF6894"/>
</dbReference>
<name>A0ABS0HV37_9HYPH</name>
<evidence type="ECO:0000313" key="3">
    <source>
        <dbReference type="Proteomes" id="UP000611708"/>
    </source>
</evidence>